<proteinExistence type="predicted"/>
<dbReference type="Proteomes" id="UP000799750">
    <property type="component" value="Unassembled WGS sequence"/>
</dbReference>
<dbReference type="OrthoDB" id="4755094at2759"/>
<dbReference type="EMBL" id="MU004186">
    <property type="protein sequence ID" value="KAF2497641.1"/>
    <property type="molecule type" value="Genomic_DNA"/>
</dbReference>
<name>A0A6A6QYV8_9PEZI</name>
<keyword evidence="3" id="KW-1185">Reference proteome</keyword>
<protein>
    <submittedName>
        <fullName evidence="2">Uncharacterized protein</fullName>
    </submittedName>
</protein>
<feature type="coiled-coil region" evidence="1">
    <location>
        <begin position="5"/>
        <end position="67"/>
    </location>
</feature>
<dbReference type="AlphaFoldDB" id="A0A6A6QYV8"/>
<reference evidence="2" key="1">
    <citation type="journal article" date="2020" name="Stud. Mycol.">
        <title>101 Dothideomycetes genomes: a test case for predicting lifestyles and emergence of pathogens.</title>
        <authorList>
            <person name="Haridas S."/>
            <person name="Albert R."/>
            <person name="Binder M."/>
            <person name="Bloem J."/>
            <person name="Labutti K."/>
            <person name="Salamov A."/>
            <person name="Andreopoulos B."/>
            <person name="Baker S."/>
            <person name="Barry K."/>
            <person name="Bills G."/>
            <person name="Bluhm B."/>
            <person name="Cannon C."/>
            <person name="Castanera R."/>
            <person name="Culley D."/>
            <person name="Daum C."/>
            <person name="Ezra D."/>
            <person name="Gonzalez J."/>
            <person name="Henrissat B."/>
            <person name="Kuo A."/>
            <person name="Liang C."/>
            <person name="Lipzen A."/>
            <person name="Lutzoni F."/>
            <person name="Magnuson J."/>
            <person name="Mondo S."/>
            <person name="Nolan M."/>
            <person name="Ohm R."/>
            <person name="Pangilinan J."/>
            <person name="Park H.-J."/>
            <person name="Ramirez L."/>
            <person name="Alfaro M."/>
            <person name="Sun H."/>
            <person name="Tritt A."/>
            <person name="Yoshinaga Y."/>
            <person name="Zwiers L.-H."/>
            <person name="Turgeon B."/>
            <person name="Goodwin S."/>
            <person name="Spatafora J."/>
            <person name="Crous P."/>
            <person name="Grigoriev I."/>
        </authorList>
    </citation>
    <scope>NUCLEOTIDE SEQUENCE</scope>
    <source>
        <strain evidence="2">CBS 269.34</strain>
    </source>
</reference>
<evidence type="ECO:0000256" key="1">
    <source>
        <dbReference type="SAM" id="Coils"/>
    </source>
</evidence>
<gene>
    <name evidence="2" type="ORF">BU16DRAFT_606214</name>
</gene>
<evidence type="ECO:0000313" key="2">
    <source>
        <dbReference type="EMBL" id="KAF2497641.1"/>
    </source>
</evidence>
<organism evidence="2 3">
    <name type="scientific">Lophium mytilinum</name>
    <dbReference type="NCBI Taxonomy" id="390894"/>
    <lineage>
        <taxon>Eukaryota</taxon>
        <taxon>Fungi</taxon>
        <taxon>Dikarya</taxon>
        <taxon>Ascomycota</taxon>
        <taxon>Pezizomycotina</taxon>
        <taxon>Dothideomycetes</taxon>
        <taxon>Pleosporomycetidae</taxon>
        <taxon>Mytilinidiales</taxon>
        <taxon>Mytilinidiaceae</taxon>
        <taxon>Lophium</taxon>
    </lineage>
</organism>
<sequence length="403" mass="46228">MDDRADTLDEKLNKLEHTCKALQDSLMIRDRTITTRNADIKKLEAELRAANRRTAELQRQLKDRQAHEKETERDLNEARDHIFRLQPRRRSITETEAQEAFQNLVSSVQRWVENRLNTILDDLDSDVLDARRCDPKLAERFLSLTRPRAEKYFTCADADEFHVTAAIMQYLCQHFFDKDFYAPLDDGLVDGKGTLKLIEEIGISMRQLPREISQCRSWRSETLAALVRQPEFDKRRSAYLENHTNTLTQLLTVVVTGTSARGLPESVWNSMIKPAMELAHELQLSTDMFSVKWTPINSANGQTDYEKQDDLGKYICVNVLQFGKVLKLPRGQSSPDETRIMYLFDICPGLFCQSVKDDSHPPERILCKPRVLVAASEGKQKLAPKGPTVMEWILDATKDGMAV</sequence>
<evidence type="ECO:0000313" key="3">
    <source>
        <dbReference type="Proteomes" id="UP000799750"/>
    </source>
</evidence>
<accession>A0A6A6QYV8</accession>
<keyword evidence="1" id="KW-0175">Coiled coil</keyword>